<keyword evidence="5" id="KW-1185">Reference proteome</keyword>
<dbReference type="PANTHER" id="PTHR10091">
    <property type="entry name" value="ALDOSE-1-EPIMERASE"/>
    <property type="match status" value="1"/>
</dbReference>
<evidence type="ECO:0000313" key="5">
    <source>
        <dbReference type="Proteomes" id="UP001390339"/>
    </source>
</evidence>
<dbReference type="InterPro" id="IPR047215">
    <property type="entry name" value="Galactose_mutarotase-like"/>
</dbReference>
<name>A0ABR2HZA6_9PEZI</name>
<evidence type="ECO:0000256" key="1">
    <source>
        <dbReference type="ARBA" id="ARBA00006206"/>
    </source>
</evidence>
<accession>A0ABR2HZA6</accession>
<sequence>MASEIEFLPLGAIIKTFKVDGTNIVQGFPTQEQYVSHNSPFFGETIGRVANRVSGAKLNALNGGKSYPLKANDGSNSLHGGDKGWGKRVWDGPKPVGLREIPGVKLDEGGESVQFKLRSEDGDMGYPGEVLATITYTTGTQKVDGKNVTVLGMEYEAELVGGADETAINMTNHSYFNLSGDPKIDNTEVQLCTGSYLPVDDGGIPTGGPTTFSKVKTDSKFLLGPTDPDIDDCFVVDPSTSPSSVPIDTRSRSLTKLISARHTGSKINLEVLSTEPAFQFYTGKYIDVPEVSGAAARSVRSGFCVEPSRYVNAINVDEWKNQQLLKKGEKYGCRIVYRGWKE</sequence>
<organism evidence="4 5">
    <name type="scientific">Apiospora arundinis</name>
    <dbReference type="NCBI Taxonomy" id="335852"/>
    <lineage>
        <taxon>Eukaryota</taxon>
        <taxon>Fungi</taxon>
        <taxon>Dikarya</taxon>
        <taxon>Ascomycota</taxon>
        <taxon>Pezizomycotina</taxon>
        <taxon>Sordariomycetes</taxon>
        <taxon>Xylariomycetidae</taxon>
        <taxon>Amphisphaeriales</taxon>
        <taxon>Apiosporaceae</taxon>
        <taxon>Apiospora</taxon>
    </lineage>
</organism>
<evidence type="ECO:0000256" key="3">
    <source>
        <dbReference type="ARBA" id="ARBA00023277"/>
    </source>
</evidence>
<dbReference type="CDD" id="cd09019">
    <property type="entry name" value="galactose_mutarotase_like"/>
    <property type="match status" value="1"/>
</dbReference>
<gene>
    <name evidence="4" type="ORF">PGQ11_011326</name>
</gene>
<proteinExistence type="inferred from homology"/>
<comment type="caution">
    <text evidence="4">The sequence shown here is derived from an EMBL/GenBank/DDBJ whole genome shotgun (WGS) entry which is preliminary data.</text>
</comment>
<comment type="similarity">
    <text evidence="1">Belongs to the aldose epimerase family.</text>
</comment>
<dbReference type="PROSITE" id="PS00545">
    <property type="entry name" value="ALDOSE_1_EPIMERASE"/>
    <property type="match status" value="1"/>
</dbReference>
<reference evidence="4 5" key="1">
    <citation type="journal article" date="2024" name="IMA Fungus">
        <title>Apiospora arundinis, a panoply of carbohydrate-active enzymes and secondary metabolites.</title>
        <authorList>
            <person name="Sorensen T."/>
            <person name="Petersen C."/>
            <person name="Muurmann A.T."/>
            <person name="Christiansen J.V."/>
            <person name="Brundto M.L."/>
            <person name="Overgaard C.K."/>
            <person name="Boysen A.T."/>
            <person name="Wollenberg R.D."/>
            <person name="Larsen T.O."/>
            <person name="Sorensen J.L."/>
            <person name="Nielsen K.L."/>
            <person name="Sondergaard T.E."/>
        </authorList>
    </citation>
    <scope>NUCLEOTIDE SEQUENCE [LARGE SCALE GENOMIC DNA]</scope>
    <source>
        <strain evidence="4 5">AAU 773</strain>
    </source>
</reference>
<dbReference type="InterPro" id="IPR018052">
    <property type="entry name" value="Ald1_epimerase_CS"/>
</dbReference>
<dbReference type="InterPro" id="IPR014718">
    <property type="entry name" value="GH-type_carb-bd"/>
</dbReference>
<dbReference type="SUPFAM" id="SSF74650">
    <property type="entry name" value="Galactose mutarotase-like"/>
    <property type="match status" value="1"/>
</dbReference>
<protein>
    <submittedName>
        <fullName evidence="4">Galactose mutarotase-like domain-containing protein</fullName>
    </submittedName>
</protein>
<dbReference type="Proteomes" id="UP001390339">
    <property type="component" value="Unassembled WGS sequence"/>
</dbReference>
<dbReference type="InterPro" id="IPR008183">
    <property type="entry name" value="Aldose_1/G6P_1-epimerase"/>
</dbReference>
<dbReference type="Gene3D" id="2.70.98.10">
    <property type="match status" value="1"/>
</dbReference>
<dbReference type="EMBL" id="JAPCWZ010000007">
    <property type="protein sequence ID" value="KAK8855414.1"/>
    <property type="molecule type" value="Genomic_DNA"/>
</dbReference>
<keyword evidence="3" id="KW-0119">Carbohydrate metabolism</keyword>
<evidence type="ECO:0000313" key="4">
    <source>
        <dbReference type="EMBL" id="KAK8855414.1"/>
    </source>
</evidence>
<dbReference type="PANTHER" id="PTHR10091:SF0">
    <property type="entry name" value="GALACTOSE MUTAROTASE"/>
    <property type="match status" value="1"/>
</dbReference>
<evidence type="ECO:0000256" key="2">
    <source>
        <dbReference type="ARBA" id="ARBA00023235"/>
    </source>
</evidence>
<keyword evidence="2" id="KW-0413">Isomerase</keyword>
<dbReference type="InterPro" id="IPR011013">
    <property type="entry name" value="Gal_mutarotase_sf_dom"/>
</dbReference>
<dbReference type="Pfam" id="PF01263">
    <property type="entry name" value="Aldose_epim"/>
    <property type="match status" value="1"/>
</dbReference>